<evidence type="ECO:0000256" key="1">
    <source>
        <dbReference type="ARBA" id="ARBA00022898"/>
    </source>
</evidence>
<dbReference type="AlphaFoldDB" id="A0A848HS70"/>
<dbReference type="InterPro" id="IPR000653">
    <property type="entry name" value="DegT/StrS_aminotransferase"/>
</dbReference>
<dbReference type="PIRSF" id="PIRSF000390">
    <property type="entry name" value="PLP_StrS"/>
    <property type="match status" value="1"/>
</dbReference>
<dbReference type="GO" id="GO:0000271">
    <property type="term" value="P:polysaccharide biosynthetic process"/>
    <property type="evidence" value="ECO:0007669"/>
    <property type="project" value="TreeGrafter"/>
</dbReference>
<evidence type="ECO:0000256" key="3">
    <source>
        <dbReference type="PIRSR" id="PIRSR000390-1"/>
    </source>
</evidence>
<dbReference type="InterPro" id="IPR015422">
    <property type="entry name" value="PyrdxlP-dep_Trfase_small"/>
</dbReference>
<evidence type="ECO:0000313" key="6">
    <source>
        <dbReference type="EMBL" id="NML62591.1"/>
    </source>
</evidence>
<dbReference type="CDD" id="cd00616">
    <property type="entry name" value="AHBA_syn"/>
    <property type="match status" value="1"/>
</dbReference>
<keyword evidence="6" id="KW-0808">Transferase</keyword>
<dbReference type="Gene3D" id="3.90.1150.10">
    <property type="entry name" value="Aspartate Aminotransferase, domain 1"/>
    <property type="match status" value="1"/>
</dbReference>
<dbReference type="GO" id="GO:0030170">
    <property type="term" value="F:pyridoxal phosphate binding"/>
    <property type="evidence" value="ECO:0007669"/>
    <property type="project" value="TreeGrafter"/>
</dbReference>
<dbReference type="Pfam" id="PF01041">
    <property type="entry name" value="DegT_DnrJ_EryC1"/>
    <property type="match status" value="1"/>
</dbReference>
<keyword evidence="6" id="KW-0032">Aminotransferase</keyword>
<dbReference type="GO" id="GO:0008483">
    <property type="term" value="F:transaminase activity"/>
    <property type="evidence" value="ECO:0007669"/>
    <property type="project" value="UniProtKB-KW"/>
</dbReference>
<dbReference type="SUPFAM" id="SSF53383">
    <property type="entry name" value="PLP-dependent transferases"/>
    <property type="match status" value="1"/>
</dbReference>
<comment type="similarity">
    <text evidence="2 5">Belongs to the DegT/DnrJ/EryC1 family.</text>
</comment>
<evidence type="ECO:0000256" key="4">
    <source>
        <dbReference type="PIRSR" id="PIRSR000390-2"/>
    </source>
</evidence>
<reference evidence="6 7" key="1">
    <citation type="submission" date="2020-04" db="EMBL/GenBank/DDBJ databases">
        <title>Massilia sp. RP-1-19 isolated from soil.</title>
        <authorList>
            <person name="Dahal R.H."/>
        </authorList>
    </citation>
    <scope>NUCLEOTIDE SEQUENCE [LARGE SCALE GENOMIC DNA]</scope>
    <source>
        <strain evidence="6 7">RP-1-19</strain>
    </source>
</reference>
<dbReference type="InterPro" id="IPR015421">
    <property type="entry name" value="PyrdxlP-dep_Trfase_major"/>
</dbReference>
<comment type="caution">
    <text evidence="6">The sequence shown here is derived from an EMBL/GenBank/DDBJ whole genome shotgun (WGS) entry which is preliminary data.</text>
</comment>
<keyword evidence="1 4" id="KW-0663">Pyridoxal phosphate</keyword>
<organism evidence="6 7">
    <name type="scientific">Massilia polaris</name>
    <dbReference type="NCBI Taxonomy" id="2728846"/>
    <lineage>
        <taxon>Bacteria</taxon>
        <taxon>Pseudomonadati</taxon>
        <taxon>Pseudomonadota</taxon>
        <taxon>Betaproteobacteria</taxon>
        <taxon>Burkholderiales</taxon>
        <taxon>Oxalobacteraceae</taxon>
        <taxon>Telluria group</taxon>
        <taxon>Massilia</taxon>
    </lineage>
</organism>
<proteinExistence type="inferred from homology"/>
<dbReference type="Proteomes" id="UP000583752">
    <property type="component" value="Unassembled WGS sequence"/>
</dbReference>
<keyword evidence="7" id="KW-1185">Reference proteome</keyword>
<evidence type="ECO:0000256" key="5">
    <source>
        <dbReference type="RuleBase" id="RU004508"/>
    </source>
</evidence>
<sequence>MLQINSLAAKIGRFEAPIQQALARVTASGWLVLGPEVRQFEQAFAAYVGAGYCVGLANGTDALELGLRALGVASGQRVATVANAGMYASTAILAIGAAPEFMDVDPATQVTTLAEVERVLDAGVAAVVVTHLYGQAIRDIAHIAALCAARGVPLLEDCAQAHGARIDGRCTGSFGDAAAFSFYPTKNLGALGDGGAVVTSSERLAARVAQLRQYGWSAKYQVELAGARNSRLDEMQAALLSVFLPALDADNARRRAVVRAYASRIRHAGVQLPAFDGGGDSYVAHLCVVRSLDRDGLRAHLREQGIGSDVHYPIPDHRQPLFGERFAAVRLPHTERLAGEVLTLPCYPEMTDAQVDQVIEAVNQWQAA</sequence>
<dbReference type="RefSeq" id="WP_169467711.1">
    <property type="nucleotide sequence ID" value="NZ_JABBGG010000009.1"/>
</dbReference>
<evidence type="ECO:0000256" key="2">
    <source>
        <dbReference type="ARBA" id="ARBA00037999"/>
    </source>
</evidence>
<accession>A0A848HS70</accession>
<feature type="active site" description="Proton acceptor" evidence="3">
    <location>
        <position position="186"/>
    </location>
</feature>
<feature type="modified residue" description="N6-(pyridoxal phosphate)lysine" evidence="4">
    <location>
        <position position="186"/>
    </location>
</feature>
<dbReference type="InterPro" id="IPR015424">
    <property type="entry name" value="PyrdxlP-dep_Trfase"/>
</dbReference>
<gene>
    <name evidence="6" type="ORF">HHL21_16215</name>
</gene>
<evidence type="ECO:0000313" key="7">
    <source>
        <dbReference type="Proteomes" id="UP000583752"/>
    </source>
</evidence>
<dbReference type="Gene3D" id="3.40.640.10">
    <property type="entry name" value="Type I PLP-dependent aspartate aminotransferase-like (Major domain)"/>
    <property type="match status" value="1"/>
</dbReference>
<dbReference type="PANTHER" id="PTHR30244">
    <property type="entry name" value="TRANSAMINASE"/>
    <property type="match status" value="1"/>
</dbReference>
<dbReference type="PANTHER" id="PTHR30244:SF36">
    <property type="entry name" value="3-OXO-GLUCOSE-6-PHOSPHATE:GLUTAMATE AMINOTRANSFERASE"/>
    <property type="match status" value="1"/>
</dbReference>
<protein>
    <submittedName>
        <fullName evidence="6">DegT/DnrJ/EryC1/StrS family aminotransferase</fullName>
    </submittedName>
</protein>
<dbReference type="EMBL" id="JABBGG010000009">
    <property type="protein sequence ID" value="NML62591.1"/>
    <property type="molecule type" value="Genomic_DNA"/>
</dbReference>
<name>A0A848HS70_9BURK</name>